<feature type="transmembrane region" description="Helical" evidence="6">
    <location>
        <begin position="180"/>
        <end position="202"/>
    </location>
</feature>
<organism evidence="7 8">
    <name type="scientific">Flammeovirga aprica JL-4</name>
    <dbReference type="NCBI Taxonomy" id="694437"/>
    <lineage>
        <taxon>Bacteria</taxon>
        <taxon>Pseudomonadati</taxon>
        <taxon>Bacteroidota</taxon>
        <taxon>Cytophagia</taxon>
        <taxon>Cytophagales</taxon>
        <taxon>Flammeovirgaceae</taxon>
        <taxon>Flammeovirga</taxon>
    </lineage>
</organism>
<dbReference type="GO" id="GO:0016787">
    <property type="term" value="F:hydrolase activity"/>
    <property type="evidence" value="ECO:0007669"/>
    <property type="project" value="TreeGrafter"/>
</dbReference>
<comment type="caution">
    <text evidence="7">The sequence shown here is derived from an EMBL/GenBank/DDBJ whole genome shotgun (WGS) entry which is preliminary data.</text>
</comment>
<feature type="transmembrane region" description="Helical" evidence="6">
    <location>
        <begin position="70"/>
        <end position="91"/>
    </location>
</feature>
<evidence type="ECO:0000256" key="6">
    <source>
        <dbReference type="SAM" id="Phobius"/>
    </source>
</evidence>
<comment type="subcellular location">
    <subcellularLocation>
        <location evidence="1">Membrane</location>
        <topology evidence="1">Multi-pass membrane protein</topology>
    </subcellularLocation>
</comment>
<evidence type="ECO:0000256" key="3">
    <source>
        <dbReference type="ARBA" id="ARBA00022692"/>
    </source>
</evidence>
<keyword evidence="4 6" id="KW-1133">Transmembrane helix</keyword>
<proteinExistence type="inferred from homology"/>
<feature type="transmembrane region" description="Helical" evidence="6">
    <location>
        <begin position="97"/>
        <end position="118"/>
    </location>
</feature>
<dbReference type="EMBL" id="JABANE010000014">
    <property type="protein sequence ID" value="NME67720.1"/>
    <property type="molecule type" value="Genomic_DNA"/>
</dbReference>
<sequence length="238" mass="27230">MSESSKAVKEPLNRSQKNVFWLIFISISLLNLFGNHIENEFLITYTKPFIVPFIAIYFSTSWQEKSENSIIYKSMMIGFFFAWLGDLYMMFSVDMEIMVLALVSFLICHILYSIALFFSSVKGDYKWIFIVTLPLIAVGAFLGHKIGGNDKVMAVPVMLYSIVISIMFSFTVIRMFRIKNIWGVLTCIGGLLFICSDMMIGFKNFQSYHIPETYIMVAYILSQVCITRGMLTEGEAKA</sequence>
<accession>A0A7X9P1I1</accession>
<feature type="transmembrane region" description="Helical" evidence="6">
    <location>
        <begin position="41"/>
        <end position="58"/>
    </location>
</feature>
<feature type="transmembrane region" description="Helical" evidence="6">
    <location>
        <begin position="152"/>
        <end position="173"/>
    </location>
</feature>
<dbReference type="PANTHER" id="PTHR31885:SF6">
    <property type="entry name" value="GH04784P"/>
    <property type="match status" value="1"/>
</dbReference>
<keyword evidence="8" id="KW-1185">Reference proteome</keyword>
<dbReference type="PANTHER" id="PTHR31885">
    <property type="entry name" value="GH04784P"/>
    <property type="match status" value="1"/>
</dbReference>
<reference evidence="7 8" key="1">
    <citation type="submission" date="2020-04" db="EMBL/GenBank/DDBJ databases">
        <title>Flammeovirga sp. SR4, a novel species isolated from seawater.</title>
        <authorList>
            <person name="Wang X."/>
        </authorList>
    </citation>
    <scope>NUCLEOTIDE SEQUENCE [LARGE SCALE GENOMIC DNA]</scope>
    <source>
        <strain evidence="7 8">ATCC 23126</strain>
    </source>
</reference>
<keyword evidence="5 6" id="KW-0472">Membrane</keyword>
<dbReference type="AlphaFoldDB" id="A0A7X9P1I1"/>
<comment type="similarity">
    <text evidence="2">Belongs to the TMEM86 family.</text>
</comment>
<dbReference type="GO" id="GO:0016020">
    <property type="term" value="C:membrane"/>
    <property type="evidence" value="ECO:0007669"/>
    <property type="project" value="UniProtKB-SubCell"/>
</dbReference>
<dbReference type="Proteomes" id="UP000576082">
    <property type="component" value="Unassembled WGS sequence"/>
</dbReference>
<evidence type="ECO:0000256" key="5">
    <source>
        <dbReference type="ARBA" id="ARBA00023136"/>
    </source>
</evidence>
<protein>
    <submittedName>
        <fullName evidence="7">Lysoplasmalogenase</fullName>
    </submittedName>
</protein>
<evidence type="ECO:0000256" key="4">
    <source>
        <dbReference type="ARBA" id="ARBA00022989"/>
    </source>
</evidence>
<dbReference type="Pfam" id="PF07947">
    <property type="entry name" value="YhhN"/>
    <property type="match status" value="1"/>
</dbReference>
<evidence type="ECO:0000256" key="1">
    <source>
        <dbReference type="ARBA" id="ARBA00004141"/>
    </source>
</evidence>
<name>A0A7X9P1I1_9BACT</name>
<evidence type="ECO:0000313" key="7">
    <source>
        <dbReference type="EMBL" id="NME67720.1"/>
    </source>
</evidence>
<dbReference type="RefSeq" id="WP_169656051.1">
    <property type="nucleotide sequence ID" value="NZ_JABANE010000014.1"/>
</dbReference>
<keyword evidence="3 6" id="KW-0812">Transmembrane</keyword>
<feature type="transmembrane region" description="Helical" evidence="6">
    <location>
        <begin position="214"/>
        <end position="231"/>
    </location>
</feature>
<evidence type="ECO:0000313" key="8">
    <source>
        <dbReference type="Proteomes" id="UP000576082"/>
    </source>
</evidence>
<feature type="transmembrane region" description="Helical" evidence="6">
    <location>
        <begin position="125"/>
        <end position="146"/>
    </location>
</feature>
<evidence type="ECO:0000256" key="2">
    <source>
        <dbReference type="ARBA" id="ARBA00007375"/>
    </source>
</evidence>
<feature type="transmembrane region" description="Helical" evidence="6">
    <location>
        <begin position="19"/>
        <end position="35"/>
    </location>
</feature>
<dbReference type="InterPro" id="IPR012506">
    <property type="entry name" value="TMEM86B-like"/>
</dbReference>
<gene>
    <name evidence="7" type="ORF">HHU12_07055</name>
</gene>